<keyword evidence="7 14" id="KW-0276">Fatty acid metabolism</keyword>
<keyword evidence="10 14" id="KW-0472">Membrane</keyword>
<evidence type="ECO:0000256" key="8">
    <source>
        <dbReference type="ARBA" id="ARBA00022989"/>
    </source>
</evidence>
<feature type="transmembrane region" description="Helical" evidence="14">
    <location>
        <begin position="115"/>
        <end position="138"/>
    </location>
</feature>
<dbReference type="Pfam" id="PF04387">
    <property type="entry name" value="PTPLA"/>
    <property type="match status" value="1"/>
</dbReference>
<reference evidence="16" key="1">
    <citation type="submission" date="2011-05" db="EMBL/GenBank/DDBJ databases">
        <authorList>
            <person name="Richards S.R."/>
            <person name="Qu J."/>
            <person name="Jiang H."/>
            <person name="Jhangiani S.N."/>
            <person name="Agravi P."/>
            <person name="Goodspeed R."/>
            <person name="Gross S."/>
            <person name="Mandapat C."/>
            <person name="Jackson L."/>
            <person name="Mathew T."/>
            <person name="Pu L."/>
            <person name="Thornton R."/>
            <person name="Saada N."/>
            <person name="Wilczek-Boney K.B."/>
            <person name="Lee S."/>
            <person name="Kovar C."/>
            <person name="Wu Y."/>
            <person name="Scherer S.E."/>
            <person name="Worley K.C."/>
            <person name="Muzny D.M."/>
            <person name="Gibbs R."/>
        </authorList>
    </citation>
    <scope>NUCLEOTIDE SEQUENCE</scope>
    <source>
        <strain evidence="16">Brora</strain>
    </source>
</reference>
<keyword evidence="5 14" id="KW-0444">Lipid biosynthesis</keyword>
<comment type="function">
    <text evidence="14">Catalyzes the third of the four reactions of the long-chain fatty acids elongation cycle. This endoplasmic reticulum-bound enzymatic process, allows the addition of two carbons to the chain of long- and very long-chain fatty acids/VLCFAs per cycle. This enzyme catalyzes the dehydration of the 3-hydroxyacyl-CoA intermediate into trans-2,3-enoyl-CoA, within each cycle of fatty acid elongation. Thereby, it participates to the production of VLCFAs of different chain lengths that are involved in multiple biological processes as precursors of membrane lipids and lipid mediators.</text>
</comment>
<dbReference type="PANTHER" id="PTHR11035">
    <property type="entry name" value="VERY-LONG-CHAIN (3R)-3-HYDROXYACYL-COA DEHYDRATASE"/>
    <property type="match status" value="1"/>
</dbReference>
<evidence type="ECO:0000256" key="5">
    <source>
        <dbReference type="ARBA" id="ARBA00022516"/>
    </source>
</evidence>
<feature type="transmembrane region" description="Helical" evidence="14">
    <location>
        <begin position="198"/>
        <end position="222"/>
    </location>
</feature>
<dbReference type="PhylomeDB" id="T1JCW2"/>
<protein>
    <recommendedName>
        <fullName evidence="4 14">Very-long-chain (3R)-3-hydroxyacyl-CoA dehydratase</fullName>
        <ecNumber evidence="4 14">4.2.1.134</ecNumber>
    </recommendedName>
</protein>
<dbReference type="GO" id="GO:0030497">
    <property type="term" value="P:fatty acid elongation"/>
    <property type="evidence" value="ECO:0007669"/>
    <property type="project" value="TreeGrafter"/>
</dbReference>
<dbReference type="InterPro" id="IPR007482">
    <property type="entry name" value="Tyr_Pase-like_PTPLA"/>
</dbReference>
<dbReference type="GO" id="GO:0005789">
    <property type="term" value="C:endoplasmic reticulum membrane"/>
    <property type="evidence" value="ECO:0007669"/>
    <property type="project" value="UniProtKB-SubCell"/>
</dbReference>
<evidence type="ECO:0000256" key="3">
    <source>
        <dbReference type="ARBA" id="ARBA00007811"/>
    </source>
</evidence>
<dbReference type="EC" id="4.2.1.134" evidence="4 14"/>
<reference evidence="15" key="2">
    <citation type="submission" date="2015-02" db="UniProtKB">
        <authorList>
            <consortium name="EnsemblMetazoa"/>
        </authorList>
    </citation>
    <scope>IDENTIFICATION</scope>
</reference>
<dbReference type="STRING" id="126957.T1JCW2"/>
<proteinExistence type="inferred from homology"/>
<dbReference type="EMBL" id="JH432085">
    <property type="status" value="NOT_ANNOTATED_CDS"/>
    <property type="molecule type" value="Genomic_DNA"/>
</dbReference>
<comment type="similarity">
    <text evidence="3 14">Belongs to the very long-chain fatty acids dehydratase HACD family.</text>
</comment>
<dbReference type="UniPathway" id="UPA00094"/>
<evidence type="ECO:0000256" key="6">
    <source>
        <dbReference type="ARBA" id="ARBA00022692"/>
    </source>
</evidence>
<dbReference type="HOGENOM" id="CLU_034302_2_2_1"/>
<dbReference type="GO" id="GO:0042761">
    <property type="term" value="P:very long-chain fatty acid biosynthetic process"/>
    <property type="evidence" value="ECO:0007669"/>
    <property type="project" value="TreeGrafter"/>
</dbReference>
<keyword evidence="9 14" id="KW-0443">Lipid metabolism</keyword>
<sequence>MAQTAVKTRQKSTSKRNQSNLVKAYLLGYNLIQFVGWSVILYLSISNVNENRRLDSIWKDVVFWVKIFQTAAILEVVHSAIGIIPSNPLMTFMQIYSRVFVVWGIIVPVERAKLSLGIPCLMCAWTITETIRYSYYFLNLFSSVPSALSWCRYTFFILLYPLGVLGELLCMYSALPQLRTSRMWSVNLPNRLNISFSYYFYVIIIMLLYIPGFPQLYFYMLAQRKKILGAKKTK</sequence>
<dbReference type="PANTHER" id="PTHR11035:SF3">
    <property type="entry name" value="VERY-LONG-CHAIN (3R)-3-HYDROXYACYL-COA DEHYDRATASE"/>
    <property type="match status" value="1"/>
</dbReference>
<dbReference type="GO" id="GO:0102158">
    <property type="term" value="F:very-long-chain (3R)-3-hydroxyacyl-CoA dehydratase activity"/>
    <property type="evidence" value="ECO:0007669"/>
    <property type="project" value="UniProtKB-EC"/>
</dbReference>
<feature type="transmembrane region" description="Helical" evidence="14">
    <location>
        <begin position="150"/>
        <end position="175"/>
    </location>
</feature>
<evidence type="ECO:0000256" key="12">
    <source>
        <dbReference type="ARBA" id="ARBA00023239"/>
    </source>
</evidence>
<keyword evidence="8 14" id="KW-1133">Transmembrane helix</keyword>
<evidence type="ECO:0000256" key="11">
    <source>
        <dbReference type="ARBA" id="ARBA00023160"/>
    </source>
</evidence>
<organism evidence="15 16">
    <name type="scientific">Strigamia maritima</name>
    <name type="common">European centipede</name>
    <name type="synonym">Geophilus maritimus</name>
    <dbReference type="NCBI Taxonomy" id="126957"/>
    <lineage>
        <taxon>Eukaryota</taxon>
        <taxon>Metazoa</taxon>
        <taxon>Ecdysozoa</taxon>
        <taxon>Arthropoda</taxon>
        <taxon>Myriapoda</taxon>
        <taxon>Chilopoda</taxon>
        <taxon>Pleurostigmophora</taxon>
        <taxon>Geophilomorpha</taxon>
        <taxon>Linotaeniidae</taxon>
        <taxon>Strigamia</taxon>
    </lineage>
</organism>
<evidence type="ECO:0000256" key="13">
    <source>
        <dbReference type="ARBA" id="ARBA00036671"/>
    </source>
</evidence>
<evidence type="ECO:0000256" key="4">
    <source>
        <dbReference type="ARBA" id="ARBA00013122"/>
    </source>
</evidence>
<evidence type="ECO:0000256" key="10">
    <source>
        <dbReference type="ARBA" id="ARBA00023136"/>
    </source>
</evidence>
<evidence type="ECO:0000256" key="9">
    <source>
        <dbReference type="ARBA" id="ARBA00023098"/>
    </source>
</evidence>
<keyword evidence="16" id="KW-1185">Reference proteome</keyword>
<dbReference type="eggNOG" id="KOG3187">
    <property type="taxonomic scope" value="Eukaryota"/>
</dbReference>
<dbReference type="GO" id="GO:0030148">
    <property type="term" value="P:sphingolipid biosynthetic process"/>
    <property type="evidence" value="ECO:0007669"/>
    <property type="project" value="TreeGrafter"/>
</dbReference>
<dbReference type="OMA" id="SEWWLMY"/>
<keyword evidence="14" id="KW-0256">Endoplasmic reticulum</keyword>
<comment type="catalytic activity">
    <reaction evidence="13 14">
        <text>a very-long-chain (3R)-3-hydroxyacyl-CoA = a very-long-chain (2E)-enoyl-CoA + H2O</text>
        <dbReference type="Rhea" id="RHEA:45812"/>
        <dbReference type="ChEBI" id="CHEBI:15377"/>
        <dbReference type="ChEBI" id="CHEBI:83728"/>
        <dbReference type="ChEBI" id="CHEBI:85440"/>
        <dbReference type="EC" id="4.2.1.134"/>
    </reaction>
</comment>
<dbReference type="Proteomes" id="UP000014500">
    <property type="component" value="Unassembled WGS sequence"/>
</dbReference>
<keyword evidence="6 14" id="KW-0812">Transmembrane</keyword>
<feature type="transmembrane region" description="Helical" evidence="14">
    <location>
        <begin position="91"/>
        <end position="109"/>
    </location>
</feature>
<keyword evidence="11 14" id="KW-0275">Fatty acid biosynthesis</keyword>
<evidence type="ECO:0000256" key="2">
    <source>
        <dbReference type="ARBA" id="ARBA00005194"/>
    </source>
</evidence>
<name>T1JCW2_STRMM</name>
<evidence type="ECO:0000313" key="15">
    <source>
        <dbReference type="EnsemblMetazoa" id="SMAR011632-PA"/>
    </source>
</evidence>
<evidence type="ECO:0000256" key="7">
    <source>
        <dbReference type="ARBA" id="ARBA00022832"/>
    </source>
</evidence>
<accession>T1JCW2</accession>
<dbReference type="AlphaFoldDB" id="T1JCW2"/>
<feature type="transmembrane region" description="Helical" evidence="14">
    <location>
        <begin position="21"/>
        <end position="43"/>
    </location>
</feature>
<comment type="subcellular location">
    <subcellularLocation>
        <location evidence="14">Endoplasmic reticulum membrane</location>
        <topology evidence="14">Multi-pass membrane protein</topology>
    </subcellularLocation>
    <subcellularLocation>
        <location evidence="1">Membrane</location>
        <topology evidence="1">Multi-pass membrane protein</topology>
    </subcellularLocation>
</comment>
<evidence type="ECO:0000256" key="1">
    <source>
        <dbReference type="ARBA" id="ARBA00004141"/>
    </source>
</evidence>
<evidence type="ECO:0000313" key="16">
    <source>
        <dbReference type="Proteomes" id="UP000014500"/>
    </source>
</evidence>
<keyword evidence="12 14" id="KW-0456">Lyase</keyword>
<dbReference type="EnsemblMetazoa" id="SMAR011632-RA">
    <property type="protein sequence ID" value="SMAR011632-PA"/>
    <property type="gene ID" value="SMAR011632"/>
</dbReference>
<evidence type="ECO:0000256" key="14">
    <source>
        <dbReference type="RuleBase" id="RU363109"/>
    </source>
</evidence>
<comment type="pathway">
    <text evidence="2 14">Lipid metabolism; fatty acid biosynthesis.</text>
</comment>